<evidence type="ECO:0000313" key="5">
    <source>
        <dbReference type="EMBL" id="HIU44793.1"/>
    </source>
</evidence>
<protein>
    <submittedName>
        <fullName evidence="5">Fic family protein</fullName>
    </submittedName>
</protein>
<evidence type="ECO:0000256" key="2">
    <source>
        <dbReference type="PIRSR" id="PIRSR640198-2"/>
    </source>
</evidence>
<dbReference type="Gene3D" id="1.10.10.10">
    <property type="entry name" value="Winged helix-like DNA-binding domain superfamily/Winged helix DNA-binding domain"/>
    <property type="match status" value="1"/>
</dbReference>
<proteinExistence type="predicted"/>
<reference evidence="5" key="2">
    <citation type="journal article" date="2021" name="PeerJ">
        <title>Extensive microbial diversity within the chicken gut microbiome revealed by metagenomics and culture.</title>
        <authorList>
            <person name="Gilroy R."/>
            <person name="Ravi A."/>
            <person name="Getino M."/>
            <person name="Pursley I."/>
            <person name="Horton D.L."/>
            <person name="Alikhan N.F."/>
            <person name="Baker D."/>
            <person name="Gharbi K."/>
            <person name="Hall N."/>
            <person name="Watson M."/>
            <person name="Adriaenssens E.M."/>
            <person name="Foster-Nyarko E."/>
            <person name="Jarju S."/>
            <person name="Secka A."/>
            <person name="Antonio M."/>
            <person name="Oren A."/>
            <person name="Chaudhuri R.R."/>
            <person name="La Ragione R."/>
            <person name="Hildebrand F."/>
            <person name="Pallen M.J."/>
        </authorList>
    </citation>
    <scope>NUCLEOTIDE SEQUENCE</scope>
    <source>
        <strain evidence="5">ChiGjej1B1-22543</strain>
    </source>
</reference>
<gene>
    <name evidence="5" type="ORF">IAC52_00635</name>
</gene>
<feature type="domain" description="Fido" evidence="4">
    <location>
        <begin position="108"/>
        <end position="267"/>
    </location>
</feature>
<evidence type="ECO:0000313" key="6">
    <source>
        <dbReference type="Proteomes" id="UP000824070"/>
    </source>
</evidence>
<dbReference type="InterPro" id="IPR036388">
    <property type="entry name" value="WH-like_DNA-bd_sf"/>
</dbReference>
<dbReference type="InterPro" id="IPR036597">
    <property type="entry name" value="Fido-like_dom_sf"/>
</dbReference>
<keyword evidence="2" id="KW-0547">Nucleotide-binding</keyword>
<name>A0A9D1LMW2_9FIRM</name>
<dbReference type="Gene3D" id="1.10.3290.10">
    <property type="entry name" value="Fido-like domain"/>
    <property type="match status" value="1"/>
</dbReference>
<dbReference type="InterPro" id="IPR003812">
    <property type="entry name" value="Fido"/>
</dbReference>
<feature type="active site" evidence="1">
    <location>
        <position position="198"/>
    </location>
</feature>
<feature type="site" description="Important for autoinhibition of adenylyltransferase activity" evidence="3">
    <location>
        <position position="62"/>
    </location>
</feature>
<dbReference type="AlphaFoldDB" id="A0A9D1LMW2"/>
<reference evidence="5" key="1">
    <citation type="submission" date="2020-10" db="EMBL/GenBank/DDBJ databases">
        <authorList>
            <person name="Gilroy R."/>
        </authorList>
    </citation>
    <scope>NUCLEOTIDE SEQUENCE</scope>
    <source>
        <strain evidence="5">ChiGjej1B1-22543</strain>
    </source>
</reference>
<accession>A0A9D1LMW2</accession>
<keyword evidence="2" id="KW-0067">ATP-binding</keyword>
<evidence type="ECO:0000256" key="3">
    <source>
        <dbReference type="PIRSR" id="PIRSR640198-3"/>
    </source>
</evidence>
<dbReference type="PANTHER" id="PTHR13504:SF38">
    <property type="entry name" value="FIDO DOMAIN-CONTAINING PROTEIN"/>
    <property type="match status" value="1"/>
</dbReference>
<dbReference type="EMBL" id="DVMV01000006">
    <property type="protein sequence ID" value="HIU44793.1"/>
    <property type="molecule type" value="Genomic_DNA"/>
</dbReference>
<sequence>MREFDYRKLKDKPWSGRVLMKVAHIHEAKARQELYLLGKPEEFDRLLEISKIESTQASNAIEGIRTTDFRLKQLMNNKAAPKNRSEKEIAGYRDALKIIHDSFEFIPVTPNYILQLHSILLSHDDEANYAGKYKDSQNYISGVDESGNGVTLFTPLSPLQTPLAMQSLCEEYNRAIERKDVEPLVLIPIFIHDFLCIHPFNDGNGRMSRLLTTLLLCKQGYLVGKYISLEAAIAKTKDLYYDALLQSQAGWHDGKDDPTPFVEYLLGIIEMAYEDFEGRAKPMYSKASAYEMVASAIGRRIGRISKSEVAELCPGLSISAIEKAMAKMAKEGKIEKQGSGKLTYYVIKM</sequence>
<dbReference type="SUPFAM" id="SSF140931">
    <property type="entry name" value="Fic-like"/>
    <property type="match status" value="1"/>
</dbReference>
<dbReference type="InterPro" id="IPR040198">
    <property type="entry name" value="Fido_containing"/>
</dbReference>
<evidence type="ECO:0000256" key="1">
    <source>
        <dbReference type="PIRSR" id="PIRSR640198-1"/>
    </source>
</evidence>
<dbReference type="GO" id="GO:0005524">
    <property type="term" value="F:ATP binding"/>
    <property type="evidence" value="ECO:0007669"/>
    <property type="project" value="UniProtKB-KW"/>
</dbReference>
<dbReference type="PANTHER" id="PTHR13504">
    <property type="entry name" value="FIDO DOMAIN-CONTAINING PROTEIN DDB_G0283145"/>
    <property type="match status" value="1"/>
</dbReference>
<dbReference type="PROSITE" id="PS51459">
    <property type="entry name" value="FIDO"/>
    <property type="match status" value="1"/>
</dbReference>
<dbReference type="Pfam" id="PF02661">
    <property type="entry name" value="Fic"/>
    <property type="match status" value="1"/>
</dbReference>
<evidence type="ECO:0000259" key="4">
    <source>
        <dbReference type="PROSITE" id="PS51459"/>
    </source>
</evidence>
<organism evidence="5 6">
    <name type="scientific">Candidatus Alloenteromonas pullicola</name>
    <dbReference type="NCBI Taxonomy" id="2840784"/>
    <lineage>
        <taxon>Bacteria</taxon>
        <taxon>Bacillati</taxon>
        <taxon>Bacillota</taxon>
        <taxon>Bacillota incertae sedis</taxon>
        <taxon>Candidatus Alloenteromonas</taxon>
    </lineage>
</organism>
<comment type="caution">
    <text evidence="5">The sequence shown here is derived from an EMBL/GenBank/DDBJ whole genome shotgun (WGS) entry which is preliminary data.</text>
</comment>
<feature type="binding site" evidence="2">
    <location>
        <begin position="202"/>
        <end position="209"/>
    </location>
    <ligand>
        <name>ATP</name>
        <dbReference type="ChEBI" id="CHEBI:30616"/>
    </ligand>
</feature>
<dbReference type="Proteomes" id="UP000824070">
    <property type="component" value="Unassembled WGS sequence"/>
</dbReference>